<dbReference type="EnsemblPlants" id="AET4Gv20747900.5">
    <property type="protein sequence ID" value="AET4Gv20747900.5"/>
    <property type="gene ID" value="AET4Gv20747900"/>
</dbReference>
<reference evidence="14" key="3">
    <citation type="journal article" date="2017" name="Nature">
        <title>Genome sequence of the progenitor of the wheat D genome Aegilops tauschii.</title>
        <authorList>
            <person name="Luo M.C."/>
            <person name="Gu Y.Q."/>
            <person name="Puiu D."/>
            <person name="Wang H."/>
            <person name="Twardziok S.O."/>
            <person name="Deal K.R."/>
            <person name="Huo N."/>
            <person name="Zhu T."/>
            <person name="Wang L."/>
            <person name="Wang Y."/>
            <person name="McGuire P.E."/>
            <person name="Liu S."/>
            <person name="Long H."/>
            <person name="Ramasamy R.K."/>
            <person name="Rodriguez J.C."/>
            <person name="Van S.L."/>
            <person name="Yuan L."/>
            <person name="Wang Z."/>
            <person name="Xia Z."/>
            <person name="Xiao L."/>
            <person name="Anderson O.D."/>
            <person name="Ouyang S."/>
            <person name="Liang Y."/>
            <person name="Zimin A.V."/>
            <person name="Pertea G."/>
            <person name="Qi P."/>
            <person name="Bennetzen J.L."/>
            <person name="Dai X."/>
            <person name="Dawson M.W."/>
            <person name="Muller H.G."/>
            <person name="Kugler K."/>
            <person name="Rivarola-Duarte L."/>
            <person name="Spannagl M."/>
            <person name="Mayer K.F.X."/>
            <person name="Lu F.H."/>
            <person name="Bevan M.W."/>
            <person name="Leroy P."/>
            <person name="Li P."/>
            <person name="You F.M."/>
            <person name="Sun Q."/>
            <person name="Liu Z."/>
            <person name="Lyons E."/>
            <person name="Wicker T."/>
            <person name="Salzberg S.L."/>
            <person name="Devos K.M."/>
            <person name="Dvorak J."/>
        </authorList>
    </citation>
    <scope>NUCLEOTIDE SEQUENCE [LARGE SCALE GENOMIC DNA]</scope>
    <source>
        <strain evidence="14">cv. AL8/78</strain>
    </source>
</reference>
<dbReference type="PANTHER" id="PTHR46041:SF2">
    <property type="entry name" value="MITOCHONDRIAL INNER MEMBRANE PROTEASE SUBUNIT 2"/>
    <property type="match status" value="1"/>
</dbReference>
<dbReference type="Gramene" id="AET4Gv20747900.5">
    <property type="protein sequence ID" value="AET4Gv20747900.5"/>
    <property type="gene ID" value="AET4Gv20747900"/>
</dbReference>
<dbReference type="Pfam" id="PF10502">
    <property type="entry name" value="Peptidase_S26"/>
    <property type="match status" value="2"/>
</dbReference>
<keyword evidence="7" id="KW-0378">Hydrolase</keyword>
<keyword evidence="9" id="KW-0496">Mitochondrion</keyword>
<accession>A0A453J108</accession>
<organism evidence="14 15">
    <name type="scientific">Aegilops tauschii subsp. strangulata</name>
    <name type="common">Goatgrass</name>
    <dbReference type="NCBI Taxonomy" id="200361"/>
    <lineage>
        <taxon>Eukaryota</taxon>
        <taxon>Viridiplantae</taxon>
        <taxon>Streptophyta</taxon>
        <taxon>Embryophyta</taxon>
        <taxon>Tracheophyta</taxon>
        <taxon>Spermatophyta</taxon>
        <taxon>Magnoliopsida</taxon>
        <taxon>Liliopsida</taxon>
        <taxon>Poales</taxon>
        <taxon>Poaceae</taxon>
        <taxon>BOP clade</taxon>
        <taxon>Pooideae</taxon>
        <taxon>Triticodae</taxon>
        <taxon>Triticeae</taxon>
        <taxon>Triticinae</taxon>
        <taxon>Aegilops</taxon>
    </lineage>
</organism>
<protein>
    <recommendedName>
        <fullName evidence="3">Mitochondrial inner membrane protease subunit 2</fullName>
    </recommendedName>
</protein>
<evidence type="ECO:0000256" key="10">
    <source>
        <dbReference type="ARBA" id="ARBA00023136"/>
    </source>
</evidence>
<dbReference type="CDD" id="cd06530">
    <property type="entry name" value="S26_SPase_I"/>
    <property type="match status" value="1"/>
</dbReference>
<dbReference type="PANTHER" id="PTHR46041">
    <property type="entry name" value="MITOCHONDRIAL INNER MEMBRANE PROTEASE SUBUNIT 2"/>
    <property type="match status" value="1"/>
</dbReference>
<keyword evidence="10" id="KW-0472">Membrane</keyword>
<dbReference type="InterPro" id="IPR000223">
    <property type="entry name" value="Pept_S26A_signal_pept_1"/>
</dbReference>
<dbReference type="NCBIfam" id="TIGR02227">
    <property type="entry name" value="sigpep_I_bact"/>
    <property type="match status" value="1"/>
</dbReference>
<dbReference type="Gene3D" id="2.10.109.10">
    <property type="entry name" value="Umud Fragment, subunit A"/>
    <property type="match status" value="1"/>
</dbReference>
<feature type="domain" description="Peptidase S26" evidence="13">
    <location>
        <begin position="43"/>
        <end position="132"/>
    </location>
</feature>
<evidence type="ECO:0000256" key="2">
    <source>
        <dbReference type="ARBA" id="ARBA00007066"/>
    </source>
</evidence>
<feature type="domain" description="Peptidase S26" evidence="13">
    <location>
        <begin position="139"/>
        <end position="169"/>
    </location>
</feature>
<evidence type="ECO:0000256" key="4">
    <source>
        <dbReference type="ARBA" id="ARBA00022670"/>
    </source>
</evidence>
<evidence type="ECO:0000313" key="15">
    <source>
        <dbReference type="Proteomes" id="UP000015105"/>
    </source>
</evidence>
<reference evidence="14" key="4">
    <citation type="submission" date="2019-03" db="UniProtKB">
        <authorList>
            <consortium name="EnsemblPlants"/>
        </authorList>
    </citation>
    <scope>IDENTIFICATION</scope>
</reference>
<dbReference type="InterPro" id="IPR037730">
    <property type="entry name" value="IMP2"/>
</dbReference>
<dbReference type="PRINTS" id="PR00727">
    <property type="entry name" value="LEADERPTASE"/>
</dbReference>
<evidence type="ECO:0000256" key="12">
    <source>
        <dbReference type="SAM" id="MobiDB-lite"/>
    </source>
</evidence>
<dbReference type="SUPFAM" id="SSF51306">
    <property type="entry name" value="LexA/Signal peptidase"/>
    <property type="match status" value="1"/>
</dbReference>
<dbReference type="GO" id="GO:0006627">
    <property type="term" value="P:protein processing involved in protein targeting to mitochondrion"/>
    <property type="evidence" value="ECO:0007669"/>
    <property type="project" value="InterPro"/>
</dbReference>
<evidence type="ECO:0000313" key="14">
    <source>
        <dbReference type="EnsemblPlants" id="AET4Gv20747900.5"/>
    </source>
</evidence>
<evidence type="ECO:0000256" key="3">
    <source>
        <dbReference type="ARBA" id="ARBA00013650"/>
    </source>
</evidence>
<name>A0A453J108_AEGTS</name>
<dbReference type="GO" id="GO:0042720">
    <property type="term" value="C:mitochondrial inner membrane peptidase complex"/>
    <property type="evidence" value="ECO:0007669"/>
    <property type="project" value="InterPro"/>
</dbReference>
<sequence>FLADLHGTAPKPWSPASASTEPRKIARDRIVLIMGARSQLWSIAKMSVTGGVIGVTISDRYVTVVAIKGHSMHPTMTATDSALRGDIVLAEKACLDQYKFSRGDVILFKCPSNHKEVFVKRLIGLPGEWIQLPASSEIIKVPQGHCWVEGDNAARSWDSRSFGPLCTRNMWRLAVNSSKNWHQVVLNNLASFLEYVHFISL</sequence>
<dbReference type="InterPro" id="IPR019533">
    <property type="entry name" value="Peptidase_S26"/>
</dbReference>
<dbReference type="GO" id="GO:0006465">
    <property type="term" value="P:signal peptide processing"/>
    <property type="evidence" value="ECO:0007669"/>
    <property type="project" value="InterPro"/>
</dbReference>
<evidence type="ECO:0000256" key="8">
    <source>
        <dbReference type="ARBA" id="ARBA00022989"/>
    </source>
</evidence>
<evidence type="ECO:0000256" key="11">
    <source>
        <dbReference type="PIRSR" id="PIRSR600223-1"/>
    </source>
</evidence>
<keyword evidence="6" id="KW-0999">Mitochondrion inner membrane</keyword>
<evidence type="ECO:0000256" key="6">
    <source>
        <dbReference type="ARBA" id="ARBA00022792"/>
    </source>
</evidence>
<dbReference type="InterPro" id="IPR036286">
    <property type="entry name" value="LexA/Signal_pep-like_sf"/>
</dbReference>
<evidence type="ECO:0000256" key="7">
    <source>
        <dbReference type="ARBA" id="ARBA00022801"/>
    </source>
</evidence>
<dbReference type="InterPro" id="IPR019757">
    <property type="entry name" value="Pept_S26A_signal_pept_1_Lys-AS"/>
</dbReference>
<feature type="active site" evidence="11">
    <location>
        <position position="120"/>
    </location>
</feature>
<dbReference type="GO" id="GO:0004252">
    <property type="term" value="F:serine-type endopeptidase activity"/>
    <property type="evidence" value="ECO:0007669"/>
    <property type="project" value="InterPro"/>
</dbReference>
<evidence type="ECO:0000256" key="9">
    <source>
        <dbReference type="ARBA" id="ARBA00023128"/>
    </source>
</evidence>
<comment type="similarity">
    <text evidence="2">Belongs to the peptidase S26 family. IMP2 subfamily.</text>
</comment>
<reference evidence="14" key="5">
    <citation type="journal article" date="2021" name="G3 (Bethesda)">
        <title>Aegilops tauschii genome assembly Aet v5.0 features greater sequence contiguity and improved annotation.</title>
        <authorList>
            <person name="Wang L."/>
            <person name="Zhu T."/>
            <person name="Rodriguez J.C."/>
            <person name="Deal K.R."/>
            <person name="Dubcovsky J."/>
            <person name="McGuire P.E."/>
            <person name="Lux T."/>
            <person name="Spannagl M."/>
            <person name="Mayer K.F.X."/>
            <person name="Baldrich P."/>
            <person name="Meyers B.C."/>
            <person name="Huo N."/>
            <person name="Gu Y.Q."/>
            <person name="Zhou H."/>
            <person name="Devos K.M."/>
            <person name="Bennetzen J.L."/>
            <person name="Unver T."/>
            <person name="Budak H."/>
            <person name="Gulick P.J."/>
            <person name="Galiba G."/>
            <person name="Kalapos B."/>
            <person name="Nelson D.R."/>
            <person name="Li P."/>
            <person name="You F.M."/>
            <person name="Luo M.C."/>
            <person name="Dvorak J."/>
        </authorList>
    </citation>
    <scope>NUCLEOTIDE SEQUENCE [LARGE SCALE GENOMIC DNA]</scope>
    <source>
        <strain evidence="14">cv. AL8/78</strain>
    </source>
</reference>
<feature type="region of interest" description="Disordered" evidence="12">
    <location>
        <begin position="1"/>
        <end position="21"/>
    </location>
</feature>
<dbReference type="AlphaFoldDB" id="A0A453J108"/>
<reference evidence="15" key="1">
    <citation type="journal article" date="2014" name="Science">
        <title>Ancient hybridizations among the ancestral genomes of bread wheat.</title>
        <authorList>
            <consortium name="International Wheat Genome Sequencing Consortium,"/>
            <person name="Marcussen T."/>
            <person name="Sandve S.R."/>
            <person name="Heier L."/>
            <person name="Spannagl M."/>
            <person name="Pfeifer M."/>
            <person name="Jakobsen K.S."/>
            <person name="Wulff B.B."/>
            <person name="Steuernagel B."/>
            <person name="Mayer K.F."/>
            <person name="Olsen O.A."/>
        </authorList>
    </citation>
    <scope>NUCLEOTIDE SEQUENCE [LARGE SCALE GENOMIC DNA]</scope>
    <source>
        <strain evidence="15">cv. AL8/78</strain>
    </source>
</reference>
<keyword evidence="8" id="KW-1133">Transmembrane helix</keyword>
<feature type="active site" evidence="11">
    <location>
        <position position="71"/>
    </location>
</feature>
<evidence type="ECO:0000259" key="13">
    <source>
        <dbReference type="Pfam" id="PF10502"/>
    </source>
</evidence>
<keyword evidence="4" id="KW-0645">Protease</keyword>
<keyword evidence="5" id="KW-0812">Transmembrane</keyword>
<proteinExistence type="inferred from homology"/>
<comment type="subcellular location">
    <subcellularLocation>
        <location evidence="1">Mitochondrion inner membrane</location>
        <topology evidence="1">Single-pass membrane protein</topology>
    </subcellularLocation>
</comment>
<evidence type="ECO:0000256" key="5">
    <source>
        <dbReference type="ARBA" id="ARBA00022692"/>
    </source>
</evidence>
<keyword evidence="15" id="KW-1185">Reference proteome</keyword>
<dbReference type="Proteomes" id="UP000015105">
    <property type="component" value="Chromosome 4D"/>
</dbReference>
<evidence type="ECO:0000256" key="1">
    <source>
        <dbReference type="ARBA" id="ARBA00004434"/>
    </source>
</evidence>
<reference evidence="15" key="2">
    <citation type="journal article" date="2017" name="Nat. Plants">
        <title>The Aegilops tauschii genome reveals multiple impacts of transposons.</title>
        <authorList>
            <person name="Zhao G."/>
            <person name="Zou C."/>
            <person name="Li K."/>
            <person name="Wang K."/>
            <person name="Li T."/>
            <person name="Gao L."/>
            <person name="Zhang X."/>
            <person name="Wang H."/>
            <person name="Yang Z."/>
            <person name="Liu X."/>
            <person name="Jiang W."/>
            <person name="Mao L."/>
            <person name="Kong X."/>
            <person name="Jiao Y."/>
            <person name="Jia J."/>
        </authorList>
    </citation>
    <scope>NUCLEOTIDE SEQUENCE [LARGE SCALE GENOMIC DNA]</scope>
    <source>
        <strain evidence="15">cv. AL8/78</strain>
    </source>
</reference>
<dbReference type="PROSITE" id="PS00760">
    <property type="entry name" value="SPASE_I_2"/>
    <property type="match status" value="1"/>
</dbReference>